<dbReference type="InterPro" id="IPR053031">
    <property type="entry name" value="Cuticle_assoc_protein"/>
</dbReference>
<keyword evidence="2 4" id="KW-0863">Zinc-finger</keyword>
<dbReference type="InterPro" id="IPR003656">
    <property type="entry name" value="Znf_BED"/>
</dbReference>
<evidence type="ECO:0000256" key="3">
    <source>
        <dbReference type="ARBA" id="ARBA00022833"/>
    </source>
</evidence>
<sequence length="265" mass="29441">MDTIGLPPDSHNTSSGIQKGEDSSSTADDTPLSTAKPVEVSPPLFSKSHFFVLQNTPEVLPYIKYGFYITGTGSGFGTNCSSLLQKEYDDFRTACQSIVICKGQTLILVFCRERILSSILFEGMKVGPNPDPMDPNPENPEPFNDIFKNRKPDRYIGTGSGSVPGSVPGKVGLEPKNPEIGKWVLSCFFFSRTFMEANLPIQERSTCWQHFDMLWVVENDGVERRQARCKYCFATLKADPSRHGTSSLNKHCRTCAKNPNNIARD</sequence>
<dbReference type="EMBL" id="OX465084">
    <property type="protein sequence ID" value="CAI9298207.1"/>
    <property type="molecule type" value="Genomic_DNA"/>
</dbReference>
<evidence type="ECO:0000256" key="2">
    <source>
        <dbReference type="ARBA" id="ARBA00022771"/>
    </source>
</evidence>
<evidence type="ECO:0000256" key="4">
    <source>
        <dbReference type="PROSITE-ProRule" id="PRU00027"/>
    </source>
</evidence>
<protein>
    <recommendedName>
        <fullName evidence="6">BED-type domain-containing protein</fullName>
    </recommendedName>
</protein>
<reference evidence="7" key="1">
    <citation type="submission" date="2023-04" db="EMBL/GenBank/DDBJ databases">
        <authorList>
            <person name="Vijverberg K."/>
            <person name="Xiong W."/>
            <person name="Schranz E."/>
        </authorList>
    </citation>
    <scope>NUCLEOTIDE SEQUENCE</scope>
</reference>
<dbReference type="SMART" id="SM00614">
    <property type="entry name" value="ZnF_BED"/>
    <property type="match status" value="1"/>
</dbReference>
<feature type="region of interest" description="Disordered" evidence="5">
    <location>
        <begin position="1"/>
        <end position="35"/>
    </location>
</feature>
<evidence type="ECO:0000259" key="6">
    <source>
        <dbReference type="PROSITE" id="PS50808"/>
    </source>
</evidence>
<evidence type="ECO:0000256" key="1">
    <source>
        <dbReference type="ARBA" id="ARBA00022723"/>
    </source>
</evidence>
<dbReference type="InterPro" id="IPR036236">
    <property type="entry name" value="Znf_C2H2_sf"/>
</dbReference>
<accession>A0AA35ZV20</accession>
<name>A0AA35ZV20_LACSI</name>
<evidence type="ECO:0000313" key="8">
    <source>
        <dbReference type="Proteomes" id="UP001177003"/>
    </source>
</evidence>
<dbReference type="AlphaFoldDB" id="A0AA35ZV20"/>
<feature type="compositionally biased region" description="Polar residues" evidence="5">
    <location>
        <begin position="10"/>
        <end position="33"/>
    </location>
</feature>
<dbReference type="PANTHER" id="PTHR34396:SF25">
    <property type="entry name" value="BOUNDARY ELEMENT ASSOCIATED FACTOR"/>
    <property type="match status" value="1"/>
</dbReference>
<dbReference type="GO" id="GO:0006357">
    <property type="term" value="P:regulation of transcription by RNA polymerase II"/>
    <property type="evidence" value="ECO:0007669"/>
    <property type="project" value="TreeGrafter"/>
</dbReference>
<dbReference type="PROSITE" id="PS50808">
    <property type="entry name" value="ZF_BED"/>
    <property type="match status" value="1"/>
</dbReference>
<keyword evidence="1" id="KW-0479">Metal-binding</keyword>
<dbReference type="SUPFAM" id="SSF57667">
    <property type="entry name" value="beta-beta-alpha zinc fingers"/>
    <property type="match status" value="1"/>
</dbReference>
<evidence type="ECO:0000313" key="7">
    <source>
        <dbReference type="EMBL" id="CAI9298207.1"/>
    </source>
</evidence>
<dbReference type="Proteomes" id="UP001177003">
    <property type="component" value="Chromosome 8"/>
</dbReference>
<dbReference type="GO" id="GO:0008270">
    <property type="term" value="F:zinc ion binding"/>
    <property type="evidence" value="ECO:0007669"/>
    <property type="project" value="UniProtKB-KW"/>
</dbReference>
<dbReference type="GO" id="GO:1990837">
    <property type="term" value="F:sequence-specific double-stranded DNA binding"/>
    <property type="evidence" value="ECO:0007669"/>
    <property type="project" value="TreeGrafter"/>
</dbReference>
<evidence type="ECO:0000256" key="5">
    <source>
        <dbReference type="SAM" id="MobiDB-lite"/>
    </source>
</evidence>
<gene>
    <name evidence="7" type="ORF">LSALG_LOCUS36983</name>
</gene>
<organism evidence="7 8">
    <name type="scientific">Lactuca saligna</name>
    <name type="common">Willowleaf lettuce</name>
    <dbReference type="NCBI Taxonomy" id="75948"/>
    <lineage>
        <taxon>Eukaryota</taxon>
        <taxon>Viridiplantae</taxon>
        <taxon>Streptophyta</taxon>
        <taxon>Embryophyta</taxon>
        <taxon>Tracheophyta</taxon>
        <taxon>Spermatophyta</taxon>
        <taxon>Magnoliopsida</taxon>
        <taxon>eudicotyledons</taxon>
        <taxon>Gunneridae</taxon>
        <taxon>Pentapetalae</taxon>
        <taxon>asterids</taxon>
        <taxon>campanulids</taxon>
        <taxon>Asterales</taxon>
        <taxon>Asteraceae</taxon>
        <taxon>Cichorioideae</taxon>
        <taxon>Cichorieae</taxon>
        <taxon>Lactucinae</taxon>
        <taxon>Lactuca</taxon>
    </lineage>
</organism>
<keyword evidence="8" id="KW-1185">Reference proteome</keyword>
<dbReference type="PANTHER" id="PTHR34396">
    <property type="entry name" value="OS03G0264950 PROTEIN-RELATED"/>
    <property type="match status" value="1"/>
</dbReference>
<feature type="domain" description="BED-type" evidence="6">
    <location>
        <begin position="202"/>
        <end position="262"/>
    </location>
</feature>
<proteinExistence type="predicted"/>
<keyword evidence="3" id="KW-0862">Zinc</keyword>
<dbReference type="GO" id="GO:0005634">
    <property type="term" value="C:nucleus"/>
    <property type="evidence" value="ECO:0007669"/>
    <property type="project" value="TreeGrafter"/>
</dbReference>